<feature type="transmembrane region" description="Helical" evidence="9">
    <location>
        <begin position="80"/>
        <end position="106"/>
    </location>
</feature>
<evidence type="ECO:0000256" key="8">
    <source>
        <dbReference type="ARBA" id="ARBA00023012"/>
    </source>
</evidence>
<accession>A0ABW8AKM5</accession>
<keyword evidence="9" id="KW-1133">Transmembrane helix</keyword>
<dbReference type="PANTHER" id="PTHR24421">
    <property type="entry name" value="NITRATE/NITRITE SENSOR PROTEIN NARX-RELATED"/>
    <property type="match status" value="1"/>
</dbReference>
<keyword evidence="6 11" id="KW-0418">Kinase</keyword>
<name>A0ABW8AKM5_9ACTN</name>
<dbReference type="EMBL" id="JBITLV010000002">
    <property type="protein sequence ID" value="MFI7586934.1"/>
    <property type="molecule type" value="Genomic_DNA"/>
</dbReference>
<sequence length="413" mass="43398">MELPGLLPGSLLGEGTGRRSGRDWVVDLIAFWAAVGVGLAVFVGSPDLHEKPRWFLALDLVGGIALCLALWWRRAYPTQIAWAAALLGAFSAMSAGAALVALFSVAVHRRAGVCLPIAGVGLALTVPYEFLRGGDELPWPVTLVIVALLLLVVVGWGMLVRARRQLVVSLRDRAGRAEAEQQLRVEQARQTERARIAREMHDVLAHRISLVSLHAGALEYRADASPDDVARSAAVIRQSAHEALQDLREILGVLRTYDSTDDASPDDQVARPVPTLADVPRLVEESRAAGMRVDLGGLPVDVPVPAGSGRTAYRVVQEGLTNARKHAAGARVTVTLSGGPGAGLSVDVRNARPVGPPPAPADAIPGAGQGLAGLAERVGVAGGRLAYGYDGPTWRLTAWVPWPGPGPGPGPVA</sequence>
<dbReference type="InterPro" id="IPR011712">
    <property type="entry name" value="Sig_transdc_His_kin_sub3_dim/P"/>
</dbReference>
<comment type="caution">
    <text evidence="11">The sequence shown here is derived from an EMBL/GenBank/DDBJ whole genome shotgun (WGS) entry which is preliminary data.</text>
</comment>
<evidence type="ECO:0000256" key="9">
    <source>
        <dbReference type="SAM" id="Phobius"/>
    </source>
</evidence>
<evidence type="ECO:0000256" key="6">
    <source>
        <dbReference type="ARBA" id="ARBA00022777"/>
    </source>
</evidence>
<keyword evidence="8" id="KW-0902">Two-component regulatory system</keyword>
<dbReference type="InterPro" id="IPR036890">
    <property type="entry name" value="HATPase_C_sf"/>
</dbReference>
<organism evidence="11 12">
    <name type="scientific">Spongisporangium articulatum</name>
    <dbReference type="NCBI Taxonomy" id="3362603"/>
    <lineage>
        <taxon>Bacteria</taxon>
        <taxon>Bacillati</taxon>
        <taxon>Actinomycetota</taxon>
        <taxon>Actinomycetes</taxon>
        <taxon>Kineosporiales</taxon>
        <taxon>Kineosporiaceae</taxon>
        <taxon>Spongisporangium</taxon>
    </lineage>
</organism>
<dbReference type="RefSeq" id="WP_398277610.1">
    <property type="nucleotide sequence ID" value="NZ_JBITLV010000002.1"/>
</dbReference>
<feature type="transmembrane region" description="Helical" evidence="9">
    <location>
        <begin position="55"/>
        <end position="74"/>
    </location>
</feature>
<keyword evidence="4" id="KW-0808">Transferase</keyword>
<evidence type="ECO:0000256" key="4">
    <source>
        <dbReference type="ARBA" id="ARBA00022679"/>
    </source>
</evidence>
<keyword evidence="12" id="KW-1185">Reference proteome</keyword>
<evidence type="ECO:0000313" key="11">
    <source>
        <dbReference type="EMBL" id="MFI7586934.1"/>
    </source>
</evidence>
<evidence type="ECO:0000259" key="10">
    <source>
        <dbReference type="Pfam" id="PF07730"/>
    </source>
</evidence>
<keyword evidence="7" id="KW-0067">ATP-binding</keyword>
<evidence type="ECO:0000256" key="7">
    <source>
        <dbReference type="ARBA" id="ARBA00022840"/>
    </source>
</evidence>
<dbReference type="EC" id="2.7.13.3" evidence="2"/>
<dbReference type="CDD" id="cd16917">
    <property type="entry name" value="HATPase_UhpB-NarQ-NarX-like"/>
    <property type="match status" value="1"/>
</dbReference>
<gene>
    <name evidence="11" type="ORF">ACIB24_07650</name>
</gene>
<dbReference type="Gene3D" id="3.30.565.10">
    <property type="entry name" value="Histidine kinase-like ATPase, C-terminal domain"/>
    <property type="match status" value="1"/>
</dbReference>
<keyword evidence="9" id="KW-0472">Membrane</keyword>
<feature type="transmembrane region" description="Helical" evidence="9">
    <location>
        <begin position="137"/>
        <end position="159"/>
    </location>
</feature>
<evidence type="ECO:0000313" key="12">
    <source>
        <dbReference type="Proteomes" id="UP001612915"/>
    </source>
</evidence>
<dbReference type="Pfam" id="PF07730">
    <property type="entry name" value="HisKA_3"/>
    <property type="match status" value="1"/>
</dbReference>
<dbReference type="GO" id="GO:0016301">
    <property type="term" value="F:kinase activity"/>
    <property type="evidence" value="ECO:0007669"/>
    <property type="project" value="UniProtKB-KW"/>
</dbReference>
<feature type="transmembrane region" description="Helical" evidence="9">
    <location>
        <begin position="113"/>
        <end position="131"/>
    </location>
</feature>
<feature type="domain" description="Signal transduction histidine kinase subgroup 3 dimerisation and phosphoacceptor" evidence="10">
    <location>
        <begin position="192"/>
        <end position="256"/>
    </location>
</feature>
<dbReference type="PANTHER" id="PTHR24421:SF10">
    <property type="entry name" value="NITRATE_NITRITE SENSOR PROTEIN NARQ"/>
    <property type="match status" value="1"/>
</dbReference>
<evidence type="ECO:0000256" key="3">
    <source>
        <dbReference type="ARBA" id="ARBA00022553"/>
    </source>
</evidence>
<comment type="catalytic activity">
    <reaction evidence="1">
        <text>ATP + protein L-histidine = ADP + protein N-phospho-L-histidine.</text>
        <dbReference type="EC" id="2.7.13.3"/>
    </reaction>
</comment>
<keyword evidence="3" id="KW-0597">Phosphoprotein</keyword>
<proteinExistence type="predicted"/>
<reference evidence="11 12" key="1">
    <citation type="submission" date="2024-10" db="EMBL/GenBank/DDBJ databases">
        <title>The Natural Products Discovery Center: Release of the First 8490 Sequenced Strains for Exploring Actinobacteria Biosynthetic Diversity.</title>
        <authorList>
            <person name="Kalkreuter E."/>
            <person name="Kautsar S.A."/>
            <person name="Yang D."/>
            <person name="Bader C.D."/>
            <person name="Teijaro C.N."/>
            <person name="Fluegel L."/>
            <person name="Davis C.M."/>
            <person name="Simpson J.R."/>
            <person name="Lauterbach L."/>
            <person name="Steele A.D."/>
            <person name="Gui C."/>
            <person name="Meng S."/>
            <person name="Li G."/>
            <person name="Viehrig K."/>
            <person name="Ye F."/>
            <person name="Su P."/>
            <person name="Kiefer A.F."/>
            <person name="Nichols A."/>
            <person name="Cepeda A.J."/>
            <person name="Yan W."/>
            <person name="Fan B."/>
            <person name="Jiang Y."/>
            <person name="Adhikari A."/>
            <person name="Zheng C.-J."/>
            <person name="Schuster L."/>
            <person name="Cowan T.M."/>
            <person name="Smanski M.J."/>
            <person name="Chevrette M.G."/>
            <person name="De Carvalho L.P.S."/>
            <person name="Shen B."/>
        </authorList>
    </citation>
    <scope>NUCLEOTIDE SEQUENCE [LARGE SCALE GENOMIC DNA]</scope>
    <source>
        <strain evidence="11 12">NPDC049639</strain>
    </source>
</reference>
<keyword evidence="5" id="KW-0547">Nucleotide-binding</keyword>
<dbReference type="Gene3D" id="1.20.5.1930">
    <property type="match status" value="1"/>
</dbReference>
<evidence type="ECO:0000256" key="1">
    <source>
        <dbReference type="ARBA" id="ARBA00000085"/>
    </source>
</evidence>
<feature type="transmembrane region" description="Helical" evidence="9">
    <location>
        <begin position="24"/>
        <end position="43"/>
    </location>
</feature>
<dbReference type="InterPro" id="IPR050482">
    <property type="entry name" value="Sensor_HK_TwoCompSys"/>
</dbReference>
<keyword evidence="9" id="KW-0812">Transmembrane</keyword>
<protein>
    <recommendedName>
        <fullName evidence="2">histidine kinase</fullName>
        <ecNumber evidence="2">2.7.13.3</ecNumber>
    </recommendedName>
</protein>
<evidence type="ECO:0000256" key="5">
    <source>
        <dbReference type="ARBA" id="ARBA00022741"/>
    </source>
</evidence>
<dbReference type="Proteomes" id="UP001612915">
    <property type="component" value="Unassembled WGS sequence"/>
</dbReference>
<dbReference type="SUPFAM" id="SSF55874">
    <property type="entry name" value="ATPase domain of HSP90 chaperone/DNA topoisomerase II/histidine kinase"/>
    <property type="match status" value="1"/>
</dbReference>
<evidence type="ECO:0000256" key="2">
    <source>
        <dbReference type="ARBA" id="ARBA00012438"/>
    </source>
</evidence>